<dbReference type="InterPro" id="IPR006124">
    <property type="entry name" value="Metalloenzyme"/>
</dbReference>
<keyword evidence="4 7" id="KW-0413">Isomerase</keyword>
<evidence type="ECO:0000313" key="8">
    <source>
        <dbReference type="Proteomes" id="UP000238523"/>
    </source>
</evidence>
<dbReference type="PANTHER" id="PTHR21110">
    <property type="entry name" value="PHOSPHOPENTOMUTASE"/>
    <property type="match status" value="1"/>
</dbReference>
<evidence type="ECO:0000256" key="1">
    <source>
        <dbReference type="ARBA" id="ARBA00010373"/>
    </source>
</evidence>
<comment type="catalytic activity">
    <reaction evidence="4">
        <text>alpha-D-ribose 1-phosphate = D-ribose 5-phosphate</text>
        <dbReference type="Rhea" id="RHEA:18793"/>
        <dbReference type="ChEBI" id="CHEBI:57720"/>
        <dbReference type="ChEBI" id="CHEBI:78346"/>
        <dbReference type="EC" id="5.4.2.7"/>
    </reaction>
</comment>
<comment type="function">
    <text evidence="4">Isomerase that catalyzes the conversion of deoxy-ribose 1-phosphate (dRib-1-P) and ribose 1-phosphate (Rib-1-P) to deoxy-ribose 5-phosphate (dRib-5-P) and ribose 5-phosphate (Rib-5-P), respectively.</text>
</comment>
<dbReference type="InterPro" id="IPR017850">
    <property type="entry name" value="Alkaline_phosphatase_core_sf"/>
</dbReference>
<gene>
    <name evidence="4 7" type="primary">deoB</name>
    <name evidence="7" type="ORF">CUJ84_Chr004986</name>
</gene>
<dbReference type="GO" id="GO:0009117">
    <property type="term" value="P:nucleotide metabolic process"/>
    <property type="evidence" value="ECO:0007669"/>
    <property type="project" value="UniProtKB-UniRule"/>
</dbReference>
<keyword evidence="3 4" id="KW-0464">Manganese</keyword>
<evidence type="ECO:0000256" key="3">
    <source>
        <dbReference type="ARBA" id="ARBA00023211"/>
    </source>
</evidence>
<feature type="binding site" evidence="4">
    <location>
        <position position="379"/>
    </location>
    <ligand>
        <name>Mn(2+)</name>
        <dbReference type="ChEBI" id="CHEBI:29035"/>
        <label>2</label>
    </ligand>
</feature>
<reference evidence="7 8" key="1">
    <citation type="submission" date="2017-11" db="EMBL/GenBank/DDBJ databases">
        <title>Complete genome of Rhizobium leguminosarum Norway, an ineffective micro-symbiont.</title>
        <authorList>
            <person name="Hoffrichter A."/>
            <person name="Liang J."/>
            <person name="Brachmann A."/>
            <person name="Marin M."/>
        </authorList>
    </citation>
    <scope>NUCLEOTIDE SEQUENCE [LARGE SCALE GENOMIC DNA]</scope>
    <source>
        <strain evidence="7 8">Norway</strain>
    </source>
</reference>
<dbReference type="NCBIfam" id="NF003766">
    <property type="entry name" value="PRK05362.1"/>
    <property type="match status" value="1"/>
</dbReference>
<dbReference type="PIRSF" id="PIRSF001491">
    <property type="entry name" value="Ppentomutase"/>
    <property type="match status" value="1"/>
</dbReference>
<dbReference type="Pfam" id="PF01676">
    <property type="entry name" value="Metalloenzyme"/>
    <property type="match status" value="1"/>
</dbReference>
<feature type="binding site" evidence="4">
    <location>
        <position position="331"/>
    </location>
    <ligand>
        <name>Mn(2+)</name>
        <dbReference type="ChEBI" id="CHEBI:29035"/>
        <label>2</label>
    </ligand>
</feature>
<comment type="similarity">
    <text evidence="1 4">Belongs to the phosphopentomutase family.</text>
</comment>
<comment type="cofactor">
    <cofactor evidence="4">
        <name>Mn(2+)</name>
        <dbReference type="ChEBI" id="CHEBI:29035"/>
    </cofactor>
    <text evidence="4">Binds 2 manganese ions.</text>
</comment>
<dbReference type="InterPro" id="IPR024052">
    <property type="entry name" value="Phosphopentomutase_DeoB_cap_sf"/>
</dbReference>
<dbReference type="AlphaFoldDB" id="A0A2K9ZAJ0"/>
<dbReference type="PANTHER" id="PTHR21110:SF0">
    <property type="entry name" value="PHOSPHOPENTOMUTASE"/>
    <property type="match status" value="1"/>
</dbReference>
<feature type="binding site" evidence="4">
    <location>
        <position position="31"/>
    </location>
    <ligand>
        <name>Mn(2+)</name>
        <dbReference type="ChEBI" id="CHEBI:29035"/>
        <label>1</label>
    </ligand>
</feature>
<accession>A0A2K9ZAJ0</accession>
<dbReference type="GO" id="GO:0043094">
    <property type="term" value="P:metabolic compound salvage"/>
    <property type="evidence" value="ECO:0007669"/>
    <property type="project" value="UniProtKB-UniRule"/>
</dbReference>
<dbReference type="InterPro" id="IPR010045">
    <property type="entry name" value="DeoB"/>
</dbReference>
<feature type="binding site" evidence="4">
    <location>
        <position position="367"/>
    </location>
    <ligand>
        <name>Mn(2+)</name>
        <dbReference type="ChEBI" id="CHEBI:29035"/>
        <label>1</label>
    </ligand>
</feature>
<feature type="binding site" evidence="4">
    <location>
        <position position="326"/>
    </location>
    <ligand>
        <name>Mn(2+)</name>
        <dbReference type="ChEBI" id="CHEBI:29035"/>
        <label>2</label>
    </ligand>
</feature>
<dbReference type="GO" id="GO:0005829">
    <property type="term" value="C:cytosol"/>
    <property type="evidence" value="ECO:0007669"/>
    <property type="project" value="TreeGrafter"/>
</dbReference>
<comment type="catalytic activity">
    <reaction evidence="4">
        <text>2-deoxy-alpha-D-ribose 1-phosphate = 2-deoxy-D-ribose 5-phosphate</text>
        <dbReference type="Rhea" id="RHEA:27658"/>
        <dbReference type="ChEBI" id="CHEBI:57259"/>
        <dbReference type="ChEBI" id="CHEBI:62877"/>
        <dbReference type="EC" id="5.4.2.7"/>
    </reaction>
</comment>
<proteinExistence type="inferred from homology"/>
<evidence type="ECO:0000313" key="7">
    <source>
        <dbReference type="EMBL" id="AUW45277.1"/>
    </source>
</evidence>
<comment type="subcellular location">
    <subcellularLocation>
        <location evidence="4">Cytoplasm</location>
    </subcellularLocation>
</comment>
<keyword evidence="4" id="KW-0963">Cytoplasm</keyword>
<organism evidence="7 8">
    <name type="scientific">Rhizobium leguminosarum</name>
    <dbReference type="NCBI Taxonomy" id="384"/>
    <lineage>
        <taxon>Bacteria</taxon>
        <taxon>Pseudomonadati</taxon>
        <taxon>Pseudomonadota</taxon>
        <taxon>Alphaproteobacteria</taxon>
        <taxon>Hyphomicrobiales</taxon>
        <taxon>Rhizobiaceae</taxon>
        <taxon>Rhizobium/Agrobacterium group</taxon>
        <taxon>Rhizobium</taxon>
    </lineage>
</organism>
<dbReference type="NCBIfam" id="TIGR01696">
    <property type="entry name" value="deoB"/>
    <property type="match status" value="1"/>
</dbReference>
<dbReference type="GO" id="GO:0030145">
    <property type="term" value="F:manganese ion binding"/>
    <property type="evidence" value="ECO:0007669"/>
    <property type="project" value="UniProtKB-UniRule"/>
</dbReference>
<sequence length="427" mass="45874">MAGSQPPPTFQRPAIGSLGCKMARTFLFVLDSFGVGGAPDAAAYGDEGADTLGHIAEFCAAGAGDRAGLREGPLSLPNMSELGLMHIARSASGRFPAGMPVPEKVYGIYGAATEISRGKDTPSGHWEIAGTPVSFDWGYFPTEGDAFPQEFIDALCREADVPGILGNCHASGTEIIARLGEDHIRTGRPICYTSSDSVFQVAAHEVHFGLDRLLAFCHLARGLLDPYNIGRVIARPFNGQSASSFQRTGNRRDFSVLPPEPTLLDRLIEHGRHVHAVGKIGDIFAHQGISRVIKANGNEALMDASLSAIDEAEDGDLVFTNFVDFDMIYGHRRDVPGYAAALEAFDARLPEVHKKLKPGDLVVLTADHGCDPTWRGTDHTRERVPVIAYGPGIRSRSIGVRRSYADIGESIARHLGIPTGPHGRSFL</sequence>
<dbReference type="GO" id="GO:0000287">
    <property type="term" value="F:magnesium ion binding"/>
    <property type="evidence" value="ECO:0007669"/>
    <property type="project" value="UniProtKB-UniRule"/>
</dbReference>
<feature type="binding site" evidence="4">
    <location>
        <position position="368"/>
    </location>
    <ligand>
        <name>Mn(2+)</name>
        <dbReference type="ChEBI" id="CHEBI:29035"/>
        <label>1</label>
    </ligand>
</feature>
<dbReference type="Gene3D" id="3.30.70.1250">
    <property type="entry name" value="Phosphopentomutase"/>
    <property type="match status" value="1"/>
</dbReference>
<evidence type="ECO:0000259" key="6">
    <source>
        <dbReference type="Pfam" id="PF01676"/>
    </source>
</evidence>
<protein>
    <recommendedName>
        <fullName evidence="4 5">Phosphopentomutase</fullName>
        <ecNumber evidence="4 5">5.4.2.7</ecNumber>
    </recommendedName>
    <alternativeName>
        <fullName evidence="4">Phosphodeoxyribomutase</fullName>
    </alternativeName>
</protein>
<name>A0A2K9ZAJ0_RHILE</name>
<dbReference type="Gene3D" id="3.40.720.10">
    <property type="entry name" value="Alkaline Phosphatase, subunit A"/>
    <property type="match status" value="1"/>
</dbReference>
<dbReference type="SUPFAM" id="SSF53649">
    <property type="entry name" value="Alkaline phosphatase-like"/>
    <property type="match status" value="1"/>
</dbReference>
<dbReference type="CDD" id="cd16009">
    <property type="entry name" value="PPM"/>
    <property type="match status" value="1"/>
</dbReference>
<feature type="domain" description="Metalloenzyme" evidence="6">
    <location>
        <begin position="24"/>
        <end position="417"/>
    </location>
</feature>
<evidence type="ECO:0000256" key="4">
    <source>
        <dbReference type="HAMAP-Rule" id="MF_00740"/>
    </source>
</evidence>
<dbReference type="EMBL" id="CP025012">
    <property type="protein sequence ID" value="AUW45277.1"/>
    <property type="molecule type" value="Genomic_DNA"/>
</dbReference>
<dbReference type="Proteomes" id="UP000238523">
    <property type="component" value="Chromosome"/>
</dbReference>
<dbReference type="GO" id="GO:0006015">
    <property type="term" value="P:5-phosphoribose 1-diphosphate biosynthetic process"/>
    <property type="evidence" value="ECO:0007669"/>
    <property type="project" value="UniProtKB-UniPathway"/>
</dbReference>
<dbReference type="HAMAP" id="MF_00740">
    <property type="entry name" value="Phosphopentomut"/>
    <property type="match status" value="1"/>
</dbReference>
<dbReference type="EC" id="5.4.2.7" evidence="4 5"/>
<evidence type="ECO:0000256" key="2">
    <source>
        <dbReference type="ARBA" id="ARBA00022723"/>
    </source>
</evidence>
<dbReference type="GO" id="GO:0006018">
    <property type="term" value="P:2-deoxyribose 1-phosphate catabolic process"/>
    <property type="evidence" value="ECO:0007669"/>
    <property type="project" value="UniProtKB-UniRule"/>
</dbReference>
<evidence type="ECO:0000256" key="5">
    <source>
        <dbReference type="NCBIfam" id="TIGR01696"/>
    </source>
</evidence>
<dbReference type="GO" id="GO:0008973">
    <property type="term" value="F:phosphopentomutase activity"/>
    <property type="evidence" value="ECO:0007669"/>
    <property type="project" value="UniProtKB-UniRule"/>
</dbReference>
<comment type="pathway">
    <text evidence="4">Carbohydrate degradation; 2-deoxy-D-ribose 1-phosphate degradation; D-glyceraldehyde 3-phosphate and acetaldehyde from 2-deoxy-alpha-D-ribose 1-phosphate: step 1/2.</text>
</comment>
<dbReference type="UniPathway" id="UPA00087">
    <property type="reaction ID" value="UER00173"/>
</dbReference>
<dbReference type="SUPFAM" id="SSF143856">
    <property type="entry name" value="DeoB insert domain-like"/>
    <property type="match status" value="1"/>
</dbReference>
<keyword evidence="2 4" id="KW-0479">Metal-binding</keyword>